<dbReference type="KEGG" id="moc:BB934_03140"/>
<feature type="region of interest" description="Disordered" evidence="1">
    <location>
        <begin position="1"/>
        <end position="21"/>
    </location>
</feature>
<gene>
    <name evidence="2" type="ORF">BB934_03140</name>
</gene>
<reference evidence="2" key="1">
    <citation type="submission" date="2016-07" db="EMBL/GenBank/DDBJ databases">
        <title>Microvirga ossetica sp. nov. a new species of rhizobia isolated from root nodules of the legume species Vicia alpestris Steven originated from North Ossetia region in the Caucasus.</title>
        <authorList>
            <person name="Safronova V.I."/>
            <person name="Kuznetsova I.G."/>
            <person name="Sazanova A.L."/>
            <person name="Belimov A."/>
            <person name="Andronov E."/>
            <person name="Osledkin Y.S."/>
            <person name="Onishchuk O.P."/>
            <person name="Kurchak O.N."/>
            <person name="Shaposhnikov A.I."/>
            <person name="Willems A."/>
            <person name="Tikhonovich I.A."/>
        </authorList>
    </citation>
    <scope>NUCLEOTIDE SEQUENCE [LARGE SCALE GENOMIC DNA]</scope>
    <source>
        <strain evidence="2">V5/3M</strain>
    </source>
</reference>
<feature type="compositionally biased region" description="Basic and acidic residues" evidence="1">
    <location>
        <begin position="1"/>
        <end position="14"/>
    </location>
</feature>
<proteinExistence type="predicted"/>
<dbReference type="OrthoDB" id="8021091at2"/>
<protein>
    <submittedName>
        <fullName evidence="2">Uncharacterized protein</fullName>
    </submittedName>
</protein>
<evidence type="ECO:0000256" key="1">
    <source>
        <dbReference type="SAM" id="MobiDB-lite"/>
    </source>
</evidence>
<evidence type="ECO:0000313" key="2">
    <source>
        <dbReference type="EMBL" id="ANY77342.1"/>
    </source>
</evidence>
<sequence>MDRDHPELALERSGSDSSTIQHFAVTRSDTIAVSESNAIPAEPAFDPSHSHRVWRMMNALIDAKPEWADQDTFEADRKKMLRYGLSAGMSLEELFKLTDPDAILGLWTAAEAKNVEV</sequence>
<dbReference type="EMBL" id="CP016616">
    <property type="protein sequence ID" value="ANY77342.1"/>
    <property type="molecule type" value="Genomic_DNA"/>
</dbReference>
<dbReference type="RefSeq" id="WP_099508339.1">
    <property type="nucleotide sequence ID" value="NZ_CP016616.1"/>
</dbReference>
<dbReference type="AlphaFoldDB" id="A0A1B2EBT8"/>
<name>A0A1B2EBT8_9HYPH</name>
<accession>A0A1B2EBT8</accession>
<organism evidence="2">
    <name type="scientific">Microvirga ossetica</name>
    <dbReference type="NCBI Taxonomy" id="1882682"/>
    <lineage>
        <taxon>Bacteria</taxon>
        <taxon>Pseudomonadati</taxon>
        <taxon>Pseudomonadota</taxon>
        <taxon>Alphaproteobacteria</taxon>
        <taxon>Hyphomicrobiales</taxon>
        <taxon>Methylobacteriaceae</taxon>
        <taxon>Microvirga</taxon>
    </lineage>
</organism>